<keyword evidence="1" id="KW-0732">Signal</keyword>
<dbReference type="OrthoDB" id="12425at2"/>
<proteinExistence type="predicted"/>
<accession>C6E3J2</accession>
<organism evidence="3">
    <name type="scientific">Geobacter sp. (strain M21)</name>
    <dbReference type="NCBI Taxonomy" id="443144"/>
    <lineage>
        <taxon>Bacteria</taxon>
        <taxon>Pseudomonadati</taxon>
        <taxon>Thermodesulfobacteriota</taxon>
        <taxon>Desulfuromonadia</taxon>
        <taxon>Geobacterales</taxon>
        <taxon>Geobacteraceae</taxon>
        <taxon>Geobacter</taxon>
    </lineage>
</organism>
<dbReference type="AlphaFoldDB" id="C6E3J2"/>
<feature type="signal peptide" evidence="1">
    <location>
        <begin position="1"/>
        <end position="21"/>
    </location>
</feature>
<dbReference type="KEGG" id="gem:GM21_3157"/>
<name>C6E3J2_GEOSM</name>
<sequence>MKKIALAATVLVALSAGAAIADMTPGTGIVGSPHDMNNINGLVDDSMGRVCAFCHTPHHALQLASGEQTPLWSHDFTAQTYKPYASPTLDADNSDTLFGPSRLCMSCHDGLIAADQHYGVAASGTNGRLSSDAWGNVAVGKATVEAGNQGDLSNDHPVGFDYEAVAAVDSGIFTAAAGRTYIGNTVKISDTLSGGFMTCATCHDVHNKDNVATVGSAGNYFLYASQAGSALCLSCHAKGAESTTP</sequence>
<dbReference type="InterPro" id="IPR010177">
    <property type="entry name" value="Paired_CXXCH_1"/>
</dbReference>
<evidence type="ECO:0000259" key="2">
    <source>
        <dbReference type="Pfam" id="PF09699"/>
    </source>
</evidence>
<dbReference type="SUPFAM" id="SSF48695">
    <property type="entry name" value="Multiheme cytochromes"/>
    <property type="match status" value="1"/>
</dbReference>
<dbReference type="STRING" id="443144.GM21_3157"/>
<gene>
    <name evidence="3" type="ordered locus">GM21_3157</name>
</gene>
<evidence type="ECO:0000313" key="3">
    <source>
        <dbReference type="EMBL" id="ACT19184.1"/>
    </source>
</evidence>
<dbReference type="EMBL" id="CP001661">
    <property type="protein sequence ID" value="ACT19184.1"/>
    <property type="molecule type" value="Genomic_DNA"/>
</dbReference>
<dbReference type="InterPro" id="IPR036280">
    <property type="entry name" value="Multihaem_cyt_sf"/>
</dbReference>
<dbReference type="Pfam" id="PF09699">
    <property type="entry name" value="Paired_CXXCH_1"/>
    <property type="match status" value="1"/>
</dbReference>
<evidence type="ECO:0000256" key="1">
    <source>
        <dbReference type="SAM" id="SignalP"/>
    </source>
</evidence>
<protein>
    <submittedName>
        <fullName evidence="3">Cytochrome c family protein</fullName>
    </submittedName>
</protein>
<reference evidence="3" key="1">
    <citation type="submission" date="2009-07" db="EMBL/GenBank/DDBJ databases">
        <title>Complete sequence of Geobacter sp. M21.</title>
        <authorList>
            <consortium name="US DOE Joint Genome Institute"/>
            <person name="Lucas S."/>
            <person name="Copeland A."/>
            <person name="Lapidus A."/>
            <person name="Glavina del Rio T."/>
            <person name="Dalin E."/>
            <person name="Tice H."/>
            <person name="Bruce D."/>
            <person name="Goodwin L."/>
            <person name="Pitluck S."/>
            <person name="Saunders E."/>
            <person name="Brettin T."/>
            <person name="Detter J.C."/>
            <person name="Han C."/>
            <person name="Larimer F."/>
            <person name="Land M."/>
            <person name="Hauser L."/>
            <person name="Kyrpides N."/>
            <person name="Ovchinnikova G."/>
            <person name="Lovley D."/>
        </authorList>
    </citation>
    <scope>NUCLEOTIDE SEQUENCE [LARGE SCALE GENOMIC DNA]</scope>
    <source>
        <strain evidence="3">M21</strain>
    </source>
</reference>
<feature type="chain" id="PRO_5002962196" evidence="1">
    <location>
        <begin position="22"/>
        <end position="245"/>
    </location>
</feature>
<dbReference type="HOGENOM" id="CLU_076833_0_0_7"/>
<dbReference type="eggNOG" id="COG3303">
    <property type="taxonomic scope" value="Bacteria"/>
</dbReference>
<feature type="domain" description="Doubled CXXCH motif" evidence="2">
    <location>
        <begin position="198"/>
        <end position="239"/>
    </location>
</feature>